<evidence type="ECO:0000256" key="1">
    <source>
        <dbReference type="SAM" id="SignalP"/>
    </source>
</evidence>
<feature type="chain" id="PRO_5012486775" description="Extracellular repeat, HAF family" evidence="1">
    <location>
        <begin position="25"/>
        <end position="312"/>
    </location>
</feature>
<reference evidence="2 3" key="1">
    <citation type="submission" date="2017-04" db="EMBL/GenBank/DDBJ databases">
        <authorList>
            <person name="Afonso C.L."/>
            <person name="Miller P.J."/>
            <person name="Scott M.A."/>
            <person name="Spackman E."/>
            <person name="Goraichik I."/>
            <person name="Dimitrov K.M."/>
            <person name="Suarez D.L."/>
            <person name="Swayne D.E."/>
        </authorList>
    </citation>
    <scope>NUCLEOTIDE SEQUENCE [LARGE SCALE GENOMIC DNA]</scope>
    <source>
        <strain evidence="2 3">DSM 43828</strain>
    </source>
</reference>
<gene>
    <name evidence="2" type="ORF">SAMN05661093_06637</name>
</gene>
<keyword evidence="3" id="KW-1185">Reference proteome</keyword>
<sequence length="312" mass="33042">MKLLTALVTAGLGLAAVVAPSAAAAPTQCQYVARDLPIPSGADRAFAVASSSDDRLVLGSYSAQGNQHAVLWRNGAIHQVLPSPPNSIVSPTGVNKHGVVVGQVAGNGLRAYRQLLGRFFTLYTTPDHHSYATAINDNGDIAGGLTSVSDPAQLTAVVWERDKPEYTVVGDGTAVLVTTDRKVLTDKGILFDLATRTSVDLAATAPFVLDNERIFGWGFGSLPEWNTRGQLVATYDLGVEALGVNSHNTLFGGYGPSPVIPGLWRNGTWTPIQADKLPLTYGYGDVTDDEVLIGNHEGIRGLMTAAQWFCMP</sequence>
<evidence type="ECO:0000313" key="3">
    <source>
        <dbReference type="Proteomes" id="UP000192674"/>
    </source>
</evidence>
<evidence type="ECO:0000313" key="2">
    <source>
        <dbReference type="EMBL" id="SMD20930.1"/>
    </source>
</evidence>
<dbReference type="AlphaFoldDB" id="A0A1Y5XZB4"/>
<keyword evidence="1" id="KW-0732">Signal</keyword>
<dbReference type="Proteomes" id="UP000192674">
    <property type="component" value="Unassembled WGS sequence"/>
</dbReference>
<dbReference type="RefSeq" id="WP_143446752.1">
    <property type="nucleotide sequence ID" value="NZ_FWXV01000006.1"/>
</dbReference>
<organism evidence="2 3">
    <name type="scientific">Kibdelosporangium aridum</name>
    <dbReference type="NCBI Taxonomy" id="2030"/>
    <lineage>
        <taxon>Bacteria</taxon>
        <taxon>Bacillati</taxon>
        <taxon>Actinomycetota</taxon>
        <taxon>Actinomycetes</taxon>
        <taxon>Pseudonocardiales</taxon>
        <taxon>Pseudonocardiaceae</taxon>
        <taxon>Kibdelosporangium</taxon>
    </lineage>
</organism>
<accession>A0A1Y5XZB4</accession>
<dbReference type="EMBL" id="FWXV01000006">
    <property type="protein sequence ID" value="SMD20930.1"/>
    <property type="molecule type" value="Genomic_DNA"/>
</dbReference>
<feature type="signal peptide" evidence="1">
    <location>
        <begin position="1"/>
        <end position="24"/>
    </location>
</feature>
<dbReference type="OrthoDB" id="4310309at2"/>
<proteinExistence type="predicted"/>
<name>A0A1Y5XZB4_KIBAR</name>
<protein>
    <recommendedName>
        <fullName evidence="4">Extracellular repeat, HAF family</fullName>
    </recommendedName>
</protein>
<evidence type="ECO:0008006" key="4">
    <source>
        <dbReference type="Google" id="ProtNLM"/>
    </source>
</evidence>